<dbReference type="RefSeq" id="WP_020214562.1">
    <property type="nucleotide sequence ID" value="NZ_JRLX01000013.1"/>
</dbReference>
<evidence type="ECO:0000313" key="2">
    <source>
        <dbReference type="Proteomes" id="UP000030152"/>
    </source>
</evidence>
<keyword evidence="2" id="KW-1185">Reference proteome</keyword>
<dbReference type="EMBL" id="JRLX01000013">
    <property type="protein sequence ID" value="KGO86194.1"/>
    <property type="molecule type" value="Genomic_DNA"/>
</dbReference>
<dbReference type="Proteomes" id="UP000030152">
    <property type="component" value="Unassembled WGS sequence"/>
</dbReference>
<dbReference type="eggNOG" id="COG2831">
    <property type="taxonomic scope" value="Bacteria"/>
</dbReference>
<organism evidence="1 2">
    <name type="scientific">Flavobacterium rivuli WB 3.3-2 = DSM 21788</name>
    <dbReference type="NCBI Taxonomy" id="1121895"/>
    <lineage>
        <taxon>Bacteria</taxon>
        <taxon>Pseudomonadati</taxon>
        <taxon>Bacteroidota</taxon>
        <taxon>Flavobacteriia</taxon>
        <taxon>Flavobacteriales</taxon>
        <taxon>Flavobacteriaceae</taxon>
        <taxon>Flavobacterium</taxon>
    </lineage>
</organism>
<sequence>MPEVRLTTNIDKQGIFVYATKLKAKHIFNNSFEFYQAATIGDGDGLRGFRRERFSGKTSF</sequence>
<dbReference type="AlphaFoldDB" id="A0A0A2M1T3"/>
<name>A0A0A2M1T3_9FLAO</name>
<gene>
    <name evidence="1" type="ORF">Q765_12845</name>
</gene>
<protein>
    <submittedName>
        <fullName evidence="1">Uncharacterized protein</fullName>
    </submittedName>
</protein>
<dbReference type="OrthoDB" id="333971at2"/>
<proteinExistence type="predicted"/>
<accession>A0A0A2M1T3</accession>
<comment type="caution">
    <text evidence="1">The sequence shown here is derived from an EMBL/GenBank/DDBJ whole genome shotgun (WGS) entry which is preliminary data.</text>
</comment>
<evidence type="ECO:0000313" key="1">
    <source>
        <dbReference type="EMBL" id="KGO86194.1"/>
    </source>
</evidence>
<reference evidence="1 2" key="1">
    <citation type="submission" date="2013-09" db="EMBL/GenBank/DDBJ databases">
        <authorList>
            <person name="Zeng Z."/>
            <person name="Chen C."/>
        </authorList>
    </citation>
    <scope>NUCLEOTIDE SEQUENCE [LARGE SCALE GENOMIC DNA]</scope>
    <source>
        <strain evidence="1 2">WB 3.3-2</strain>
    </source>
</reference>